<feature type="transmembrane region" description="Helical" evidence="11">
    <location>
        <begin position="76"/>
        <end position="94"/>
    </location>
</feature>
<keyword evidence="4" id="KW-0997">Cell inner membrane</keyword>
<feature type="domain" description="EamA" evidence="12">
    <location>
        <begin position="25"/>
        <end position="116"/>
    </location>
</feature>
<organism evidence="13 14">
    <name type="scientific">Phocaeicola intestinalis</name>
    <dbReference type="NCBI Taxonomy" id="2762212"/>
    <lineage>
        <taxon>Bacteria</taxon>
        <taxon>Pseudomonadati</taxon>
        <taxon>Bacteroidota</taxon>
        <taxon>Bacteroidia</taxon>
        <taxon>Bacteroidales</taxon>
        <taxon>Bacteroidaceae</taxon>
        <taxon>Phocaeicola</taxon>
    </lineage>
</organism>
<sequence length="118" mass="13411">MNFGLFPLAVIQSILLTLGQVTLKFGLMRMEPFGWTRSFWISVFANWQFALSGICFGAASLLWMYILKHYPLSSSYPLVSLSYVFGLLAAMVFFQEEVDFYKWLGVSLIVLGCFIIAN</sequence>
<dbReference type="RefSeq" id="WP_022040311.1">
    <property type="nucleotide sequence ID" value="NZ_JACSPP010000049.1"/>
</dbReference>
<feature type="transmembrane region" description="Helical" evidence="11">
    <location>
        <begin position="43"/>
        <end position="64"/>
    </location>
</feature>
<dbReference type="SUPFAM" id="SSF103481">
    <property type="entry name" value="Multidrug resistance efflux transporter EmrE"/>
    <property type="match status" value="1"/>
</dbReference>
<dbReference type="Pfam" id="PF00892">
    <property type="entry name" value="EamA"/>
    <property type="match status" value="1"/>
</dbReference>
<keyword evidence="2" id="KW-1003">Cell membrane</keyword>
<keyword evidence="5" id="KW-0441">Lipid A biosynthesis</keyword>
<keyword evidence="9" id="KW-0443">Lipid metabolism</keyword>
<keyword evidence="3" id="KW-0444">Lipid biosynthesis</keyword>
<dbReference type="InterPro" id="IPR037185">
    <property type="entry name" value="EmrE-like"/>
</dbReference>
<evidence type="ECO:0000256" key="6">
    <source>
        <dbReference type="ARBA" id="ARBA00022692"/>
    </source>
</evidence>
<dbReference type="Proteomes" id="UP000620874">
    <property type="component" value="Unassembled WGS sequence"/>
</dbReference>
<name>A0ABR8YAY6_9BACT</name>
<evidence type="ECO:0000256" key="5">
    <source>
        <dbReference type="ARBA" id="ARBA00022556"/>
    </source>
</evidence>
<protein>
    <submittedName>
        <fullName evidence="13">EamA family transporter</fullName>
    </submittedName>
</protein>
<keyword evidence="14" id="KW-1185">Reference proteome</keyword>
<evidence type="ECO:0000256" key="11">
    <source>
        <dbReference type="SAM" id="Phobius"/>
    </source>
</evidence>
<evidence type="ECO:0000256" key="2">
    <source>
        <dbReference type="ARBA" id="ARBA00022475"/>
    </source>
</evidence>
<gene>
    <name evidence="13" type="ORF">H9625_13190</name>
</gene>
<keyword evidence="6 11" id="KW-0812">Transmembrane</keyword>
<dbReference type="PANTHER" id="PTHR30561">
    <property type="entry name" value="SMR FAMILY PROTON-DEPENDENT DRUG EFFLUX TRANSPORTER SUGE"/>
    <property type="match status" value="1"/>
</dbReference>
<evidence type="ECO:0000259" key="12">
    <source>
        <dbReference type="Pfam" id="PF00892"/>
    </source>
</evidence>
<evidence type="ECO:0000313" key="14">
    <source>
        <dbReference type="Proteomes" id="UP000620874"/>
    </source>
</evidence>
<evidence type="ECO:0000313" key="13">
    <source>
        <dbReference type="EMBL" id="MBD8041375.1"/>
    </source>
</evidence>
<accession>A0ABR8YAY6</accession>
<keyword evidence="8 11" id="KW-1133">Transmembrane helix</keyword>
<proteinExistence type="predicted"/>
<evidence type="ECO:0000256" key="7">
    <source>
        <dbReference type="ARBA" id="ARBA00022985"/>
    </source>
</evidence>
<evidence type="ECO:0000256" key="4">
    <source>
        <dbReference type="ARBA" id="ARBA00022519"/>
    </source>
</evidence>
<keyword evidence="7" id="KW-0448">Lipopolysaccharide biosynthesis</keyword>
<evidence type="ECO:0000256" key="10">
    <source>
        <dbReference type="ARBA" id="ARBA00023136"/>
    </source>
</evidence>
<dbReference type="PANTHER" id="PTHR30561:SF9">
    <property type="entry name" value="4-AMINO-4-DEOXY-L-ARABINOSE-PHOSPHOUNDECAPRENOL FLIPPASE SUBUNIT ARNF-RELATED"/>
    <property type="match status" value="1"/>
</dbReference>
<reference evidence="13 14" key="1">
    <citation type="submission" date="2020-08" db="EMBL/GenBank/DDBJ databases">
        <title>A Genomic Blueprint of the Chicken Gut Microbiome.</title>
        <authorList>
            <person name="Gilroy R."/>
            <person name="Ravi A."/>
            <person name="Getino M."/>
            <person name="Pursley I."/>
            <person name="Horton D.L."/>
            <person name="Alikhan N.-F."/>
            <person name="Baker D."/>
            <person name="Gharbi K."/>
            <person name="Hall N."/>
            <person name="Watson M."/>
            <person name="Adriaenssens E.M."/>
            <person name="Foster-Nyarko E."/>
            <person name="Jarju S."/>
            <person name="Secka A."/>
            <person name="Antonio M."/>
            <person name="Oren A."/>
            <person name="Chaudhuri R."/>
            <person name="La Ragione R.M."/>
            <person name="Hildebrand F."/>
            <person name="Pallen M.J."/>
        </authorList>
    </citation>
    <scope>NUCLEOTIDE SEQUENCE [LARGE SCALE GENOMIC DNA]</scope>
    <source>
        <strain evidence="13 14">Sa1CVN1</strain>
    </source>
</reference>
<dbReference type="EMBL" id="JACSPP010000049">
    <property type="protein sequence ID" value="MBD8041375.1"/>
    <property type="molecule type" value="Genomic_DNA"/>
</dbReference>
<comment type="subcellular location">
    <subcellularLocation>
        <location evidence="1">Cell membrane</location>
        <topology evidence="1">Multi-pass membrane protein</topology>
    </subcellularLocation>
</comment>
<evidence type="ECO:0000256" key="8">
    <source>
        <dbReference type="ARBA" id="ARBA00022989"/>
    </source>
</evidence>
<dbReference type="InterPro" id="IPR000620">
    <property type="entry name" value="EamA_dom"/>
</dbReference>
<feature type="transmembrane region" description="Helical" evidence="11">
    <location>
        <begin position="100"/>
        <end position="117"/>
    </location>
</feature>
<evidence type="ECO:0000256" key="3">
    <source>
        <dbReference type="ARBA" id="ARBA00022516"/>
    </source>
</evidence>
<evidence type="ECO:0000256" key="1">
    <source>
        <dbReference type="ARBA" id="ARBA00004651"/>
    </source>
</evidence>
<keyword evidence="10 11" id="KW-0472">Membrane</keyword>
<comment type="caution">
    <text evidence="13">The sequence shown here is derived from an EMBL/GenBank/DDBJ whole genome shotgun (WGS) entry which is preliminary data.</text>
</comment>
<dbReference type="Gene3D" id="1.10.3730.20">
    <property type="match status" value="1"/>
</dbReference>
<evidence type="ECO:0000256" key="9">
    <source>
        <dbReference type="ARBA" id="ARBA00023098"/>
    </source>
</evidence>
<dbReference type="InterPro" id="IPR000390">
    <property type="entry name" value="Small_drug/metabolite_transptr"/>
</dbReference>